<evidence type="ECO:0000313" key="2">
    <source>
        <dbReference type="Proteomes" id="UP000264002"/>
    </source>
</evidence>
<gene>
    <name evidence="1" type="ORF">DYP60_07275</name>
</gene>
<keyword evidence="2" id="KW-1185">Reference proteome</keyword>
<dbReference type="AlphaFoldDB" id="A0A372MHT5"/>
<name>A0A372MHT5_9SPIR</name>
<sequence>MCYLDEENYEVANNVLTGQYTYNGDVTEIFYDIVITFDYNASTDQVSFSCEGEGILDGKSFSFYPNPDFN</sequence>
<comment type="caution">
    <text evidence="1">The sequence shown here is derived from an EMBL/GenBank/DDBJ whole genome shotgun (WGS) entry which is preliminary data.</text>
</comment>
<dbReference type="EMBL" id="QUWK01000006">
    <property type="protein sequence ID" value="RFU95013.1"/>
    <property type="molecule type" value="Genomic_DNA"/>
</dbReference>
<reference evidence="2" key="1">
    <citation type="submission" date="2018-08" db="EMBL/GenBank/DDBJ databases">
        <authorList>
            <person name="Grouzdev D.S."/>
            <person name="Krutkina M.S."/>
        </authorList>
    </citation>
    <scope>NUCLEOTIDE SEQUENCE [LARGE SCALE GENOMIC DNA]</scope>
    <source>
        <strain evidence="2">4-11</strain>
    </source>
</reference>
<dbReference type="Proteomes" id="UP000264002">
    <property type="component" value="Unassembled WGS sequence"/>
</dbReference>
<accession>A0A372MHT5</accession>
<organism evidence="1 2">
    <name type="scientific">Sphaerochaeta halotolerans</name>
    <dbReference type="NCBI Taxonomy" id="2293840"/>
    <lineage>
        <taxon>Bacteria</taxon>
        <taxon>Pseudomonadati</taxon>
        <taxon>Spirochaetota</taxon>
        <taxon>Spirochaetia</taxon>
        <taxon>Spirochaetales</taxon>
        <taxon>Sphaerochaetaceae</taxon>
        <taxon>Sphaerochaeta</taxon>
    </lineage>
</organism>
<reference evidence="1 2" key="2">
    <citation type="submission" date="2018-09" db="EMBL/GenBank/DDBJ databases">
        <title>Genome of Sphaerochaeta halotolerans strain 4-11.</title>
        <authorList>
            <person name="Nazina T.N."/>
            <person name="Sokolova D.S."/>
        </authorList>
    </citation>
    <scope>NUCLEOTIDE SEQUENCE [LARGE SCALE GENOMIC DNA]</scope>
    <source>
        <strain evidence="1 2">4-11</strain>
    </source>
</reference>
<evidence type="ECO:0000313" key="1">
    <source>
        <dbReference type="EMBL" id="RFU95013.1"/>
    </source>
</evidence>
<protein>
    <submittedName>
        <fullName evidence="1">Uncharacterized protein</fullName>
    </submittedName>
</protein>
<proteinExistence type="predicted"/>